<dbReference type="AlphaFoldDB" id="A0A9P6B866"/>
<evidence type="ECO:0000256" key="1">
    <source>
        <dbReference type="SAM" id="MobiDB-lite"/>
    </source>
</evidence>
<reference evidence="2" key="1">
    <citation type="journal article" date="2020" name="Nat. Commun.">
        <title>Large-scale genome sequencing of mycorrhizal fungi provides insights into the early evolution of symbiotic traits.</title>
        <authorList>
            <person name="Miyauchi S."/>
            <person name="Kiss E."/>
            <person name="Kuo A."/>
            <person name="Drula E."/>
            <person name="Kohler A."/>
            <person name="Sanchez-Garcia M."/>
            <person name="Morin E."/>
            <person name="Andreopoulos B."/>
            <person name="Barry K.W."/>
            <person name="Bonito G."/>
            <person name="Buee M."/>
            <person name="Carver A."/>
            <person name="Chen C."/>
            <person name="Cichocki N."/>
            <person name="Clum A."/>
            <person name="Culley D."/>
            <person name="Crous P.W."/>
            <person name="Fauchery L."/>
            <person name="Girlanda M."/>
            <person name="Hayes R.D."/>
            <person name="Keri Z."/>
            <person name="LaButti K."/>
            <person name="Lipzen A."/>
            <person name="Lombard V."/>
            <person name="Magnuson J."/>
            <person name="Maillard F."/>
            <person name="Murat C."/>
            <person name="Nolan M."/>
            <person name="Ohm R.A."/>
            <person name="Pangilinan J."/>
            <person name="Pereira M.F."/>
            <person name="Perotto S."/>
            <person name="Peter M."/>
            <person name="Pfister S."/>
            <person name="Riley R."/>
            <person name="Sitrit Y."/>
            <person name="Stielow J.B."/>
            <person name="Szollosi G."/>
            <person name="Zifcakova L."/>
            <person name="Stursova M."/>
            <person name="Spatafora J.W."/>
            <person name="Tedersoo L."/>
            <person name="Vaario L.M."/>
            <person name="Yamada A."/>
            <person name="Yan M."/>
            <person name="Wang P."/>
            <person name="Xu J."/>
            <person name="Bruns T."/>
            <person name="Baldrian P."/>
            <person name="Vilgalys R."/>
            <person name="Dunand C."/>
            <person name="Henrissat B."/>
            <person name="Grigoriev I.V."/>
            <person name="Hibbett D."/>
            <person name="Nagy L.G."/>
            <person name="Martin F.M."/>
        </authorList>
    </citation>
    <scope>NUCLEOTIDE SEQUENCE</scope>
    <source>
        <strain evidence="2">UP504</strain>
    </source>
</reference>
<feature type="region of interest" description="Disordered" evidence="1">
    <location>
        <begin position="1"/>
        <end position="25"/>
    </location>
</feature>
<dbReference type="Proteomes" id="UP000886523">
    <property type="component" value="Unassembled WGS sequence"/>
</dbReference>
<evidence type="ECO:0000313" key="3">
    <source>
        <dbReference type="Proteomes" id="UP000886523"/>
    </source>
</evidence>
<comment type="caution">
    <text evidence="2">The sequence shown here is derived from an EMBL/GenBank/DDBJ whole genome shotgun (WGS) entry which is preliminary data.</text>
</comment>
<gene>
    <name evidence="2" type="ORF">BS47DRAFT_1388109</name>
</gene>
<protein>
    <submittedName>
        <fullName evidence="2">Uncharacterized protein</fullName>
    </submittedName>
</protein>
<organism evidence="2 3">
    <name type="scientific">Hydnum rufescens UP504</name>
    <dbReference type="NCBI Taxonomy" id="1448309"/>
    <lineage>
        <taxon>Eukaryota</taxon>
        <taxon>Fungi</taxon>
        <taxon>Dikarya</taxon>
        <taxon>Basidiomycota</taxon>
        <taxon>Agaricomycotina</taxon>
        <taxon>Agaricomycetes</taxon>
        <taxon>Cantharellales</taxon>
        <taxon>Hydnaceae</taxon>
        <taxon>Hydnum</taxon>
    </lineage>
</organism>
<accession>A0A9P6B866</accession>
<evidence type="ECO:0000313" key="2">
    <source>
        <dbReference type="EMBL" id="KAF9519559.1"/>
    </source>
</evidence>
<name>A0A9P6B866_9AGAM</name>
<sequence>MLFWGGGDDEGNNEQRIHRNPPAPIIPLVPPHRTLQLDTFYPTRWRNPIPRPSQPIYQRPNSQNRRAIKSTLIQMHADCSFGNTRSHLTATYGDTSLQDTPGKATEPCVLLDPTRNYIAAAGSPGFFNLSGRSHLTLTTTMRTSDDQGACASHPNMICITEPSGTSPGTTVPSESEPIGPTLSTAFTPVSHLAKISQHGLGR</sequence>
<keyword evidence="3" id="KW-1185">Reference proteome</keyword>
<dbReference type="EMBL" id="MU128917">
    <property type="protein sequence ID" value="KAF9519559.1"/>
    <property type="molecule type" value="Genomic_DNA"/>
</dbReference>
<proteinExistence type="predicted"/>